<feature type="modified residue" description="N6-(pyridoxal phosphate)lysine" evidence="9">
    <location>
        <position position="810"/>
    </location>
</feature>
<dbReference type="PROSITE" id="PS00102">
    <property type="entry name" value="PHOSPHORYLASE"/>
    <property type="match status" value="1"/>
</dbReference>
<dbReference type="GO" id="GO:0005980">
    <property type="term" value="P:glycogen catabolic process"/>
    <property type="evidence" value="ECO:0007669"/>
    <property type="project" value="UniProtKB-ARBA"/>
</dbReference>
<dbReference type="AlphaFoldDB" id="A0A2P6MNE5"/>
<dbReference type="SUPFAM" id="SSF53756">
    <property type="entry name" value="UDP-Glycosyltransferase/glycogen phosphorylase"/>
    <property type="match status" value="1"/>
</dbReference>
<dbReference type="InterPro" id="IPR011833">
    <property type="entry name" value="Glycg_phsphrylas"/>
</dbReference>
<dbReference type="InterPro" id="IPR035090">
    <property type="entry name" value="Pyridoxal_P_attach_site"/>
</dbReference>
<keyword evidence="4" id="KW-0021">Allosteric enzyme</keyword>
<keyword evidence="5 10" id="KW-0328">Glycosyltransferase</keyword>
<keyword evidence="13" id="KW-1185">Reference proteome</keyword>
<gene>
    <name evidence="12" type="ORF">PROFUN_14829</name>
</gene>
<dbReference type="EC" id="2.4.1.1" evidence="10"/>
<proteinExistence type="inferred from homology"/>
<evidence type="ECO:0000256" key="4">
    <source>
        <dbReference type="ARBA" id="ARBA00022533"/>
    </source>
</evidence>
<dbReference type="NCBIfam" id="TIGR02093">
    <property type="entry name" value="P_ylase"/>
    <property type="match status" value="1"/>
</dbReference>
<evidence type="ECO:0000256" key="11">
    <source>
        <dbReference type="SAM" id="MobiDB-lite"/>
    </source>
</evidence>
<organism evidence="12 13">
    <name type="scientific">Planoprotostelium fungivorum</name>
    <dbReference type="NCBI Taxonomy" id="1890364"/>
    <lineage>
        <taxon>Eukaryota</taxon>
        <taxon>Amoebozoa</taxon>
        <taxon>Evosea</taxon>
        <taxon>Variosea</taxon>
        <taxon>Cavosteliida</taxon>
        <taxon>Cavosteliaceae</taxon>
        <taxon>Planoprotostelium</taxon>
    </lineage>
</organism>
<dbReference type="CDD" id="cd04300">
    <property type="entry name" value="GT35_Glycogen_Phosphorylase"/>
    <property type="match status" value="1"/>
</dbReference>
<evidence type="ECO:0000256" key="5">
    <source>
        <dbReference type="ARBA" id="ARBA00022676"/>
    </source>
</evidence>
<comment type="cofactor">
    <cofactor evidence="2 10">
        <name>pyridoxal 5'-phosphate</name>
        <dbReference type="ChEBI" id="CHEBI:597326"/>
    </cofactor>
</comment>
<evidence type="ECO:0000256" key="8">
    <source>
        <dbReference type="ARBA" id="ARBA00023277"/>
    </source>
</evidence>
<dbReference type="Gene3D" id="3.40.50.2000">
    <property type="entry name" value="Glycogen Phosphorylase B"/>
    <property type="match status" value="2"/>
</dbReference>
<dbReference type="PIRSF" id="PIRSF000460">
    <property type="entry name" value="Pprylas_GlgP"/>
    <property type="match status" value="1"/>
</dbReference>
<dbReference type="FunFam" id="3.40.50.2000:FF:000002">
    <property type="entry name" value="Alpha-1,4 glucan phosphorylase"/>
    <property type="match status" value="1"/>
</dbReference>
<name>A0A2P6MNE5_9EUKA</name>
<evidence type="ECO:0000256" key="7">
    <source>
        <dbReference type="ARBA" id="ARBA00022898"/>
    </source>
</evidence>
<comment type="caution">
    <text evidence="12">The sequence shown here is derived from an EMBL/GenBank/DDBJ whole genome shotgun (WGS) entry which is preliminary data.</text>
</comment>
<sequence length="975" mass="111065">MVERLEKLGKRETVLQPSQAKESYVPATVSGFSESRINPWLGDFHGFHLLGGYKRARYSTQHPAYRTVLSSLNATMSATPPLKDTKSKVAFLSQKPSLHRYPSKGSLIQAQMKEGKFSDSTQDLLQQQQVTKSTKLWELMSTYLENDVPAIEQQISDHMEYTLARDRGQFDQLGAYQATAHSVRDRLLEYWNDTNFRFGELNAKQVYYLSIEFLLGRTLQNALLNLNIEGNYAQALKELGFNLEELYEQELDAGLGNGGLGRLAACFLDSLASQNYIAWGYGIRYTYGMFRQEIFQGWQAEIPDLWLKFGNPWEITRFDVKYPVRFYGHCNGTHWDGGEVVFAVANDNPIPGFRTTNTINLRLWASEPMTEFDLASFNDGNYYKAIERRQQAETISSVLYPNDNSNEGKELRLKQQYFFCSATLQDVIRRFKKRSRASQKSASTPFQLDWTTFSDKVAVQLNDTHPTISCAELFRLLMDEEKLGWEEAAVIVGKTFAYTNHTVLPEALEKWSLPLFSRVLPRHLDIIFEINRRHMEQVSKRYPNNDRILRELSIIDENGAKAVRMAHLAIVCSHHVNGVAAIHSEIIKNELFKDFNDFYPGKFTNVTNGITPRRWFLNCNKPLVKLIANKLGDDSFLLNLDKLSLLRKYAADSAFQNEWMNVKLAAKKRLAQYLREYCNVDVDPSKALFDVHVKRIHEYKRQYLNILRVIYLYNDLRRRAVKNDLSNEVPKVVIFAGKAAPGYFRAKLVIKLINSVAERVNNDRSIKGLLKVAFMPNYNVSLAEVIIPASDVSQHISTAGTEASGTSNMKFALNGGLIIGTLDGANIEIRDEIGHENMFIFGLTADKVEDARREYRLKEKIEDSRLQETVNLIRSGEFGDAAYFGELCDALFPPKDFYLLGADFASYLDASKEVDRAYSNRSEWAKVSIMSTAGMGKFTSDRSIKDYAEQIWGVKPSPPPKESVRSATSSPADTR</sequence>
<dbReference type="FunCoup" id="A0A2P6MNE5">
    <property type="interactions" value="296"/>
</dbReference>
<dbReference type="Pfam" id="PF00343">
    <property type="entry name" value="Phosphorylase"/>
    <property type="match status" value="1"/>
</dbReference>
<evidence type="ECO:0000313" key="13">
    <source>
        <dbReference type="Proteomes" id="UP000241769"/>
    </source>
</evidence>
<evidence type="ECO:0000256" key="6">
    <source>
        <dbReference type="ARBA" id="ARBA00022679"/>
    </source>
</evidence>
<evidence type="ECO:0000256" key="10">
    <source>
        <dbReference type="RuleBase" id="RU000587"/>
    </source>
</evidence>
<keyword evidence="8 10" id="KW-0119">Carbohydrate metabolism</keyword>
<comment type="function">
    <text evidence="10">Allosteric enzyme that catalyzes the rate-limiting step in glycogen catabolism, the phosphorolytic cleavage of glycogen to produce glucose-1-phosphate, and plays a central role in maintaining cellular and organismal glucose homeostasis.</text>
</comment>
<keyword evidence="6 10" id="KW-0808">Transferase</keyword>
<reference evidence="12 13" key="1">
    <citation type="journal article" date="2018" name="Genome Biol. Evol.">
        <title>Multiple Roots of Fruiting Body Formation in Amoebozoa.</title>
        <authorList>
            <person name="Hillmann F."/>
            <person name="Forbes G."/>
            <person name="Novohradska S."/>
            <person name="Ferling I."/>
            <person name="Riege K."/>
            <person name="Groth M."/>
            <person name="Westermann M."/>
            <person name="Marz M."/>
            <person name="Spaller T."/>
            <person name="Winckler T."/>
            <person name="Schaap P."/>
            <person name="Glockner G."/>
        </authorList>
    </citation>
    <scope>NUCLEOTIDE SEQUENCE [LARGE SCALE GENOMIC DNA]</scope>
    <source>
        <strain evidence="12 13">Jena</strain>
    </source>
</reference>
<dbReference type="PANTHER" id="PTHR11468">
    <property type="entry name" value="GLYCOGEN PHOSPHORYLASE"/>
    <property type="match status" value="1"/>
</dbReference>
<evidence type="ECO:0000256" key="3">
    <source>
        <dbReference type="ARBA" id="ARBA00006047"/>
    </source>
</evidence>
<dbReference type="EMBL" id="MDYQ01000649">
    <property type="protein sequence ID" value="PRP73254.1"/>
    <property type="molecule type" value="Genomic_DNA"/>
</dbReference>
<protein>
    <recommendedName>
        <fullName evidence="10">Alpha-1,4 glucan phosphorylase</fullName>
        <ecNumber evidence="10">2.4.1.1</ecNumber>
    </recommendedName>
</protein>
<dbReference type="GO" id="GO:0005737">
    <property type="term" value="C:cytoplasm"/>
    <property type="evidence" value="ECO:0007669"/>
    <property type="project" value="TreeGrafter"/>
</dbReference>
<evidence type="ECO:0000256" key="1">
    <source>
        <dbReference type="ARBA" id="ARBA00001275"/>
    </source>
</evidence>
<accession>A0A2P6MNE5</accession>
<comment type="catalytic activity">
    <reaction evidence="1 10">
        <text>[(1-&gt;4)-alpha-D-glucosyl](n) + phosphate = [(1-&gt;4)-alpha-D-glucosyl](n-1) + alpha-D-glucose 1-phosphate</text>
        <dbReference type="Rhea" id="RHEA:41732"/>
        <dbReference type="Rhea" id="RHEA-COMP:9584"/>
        <dbReference type="Rhea" id="RHEA-COMP:9586"/>
        <dbReference type="ChEBI" id="CHEBI:15444"/>
        <dbReference type="ChEBI" id="CHEBI:43474"/>
        <dbReference type="ChEBI" id="CHEBI:58601"/>
        <dbReference type="EC" id="2.4.1.1"/>
    </reaction>
</comment>
<evidence type="ECO:0000313" key="12">
    <source>
        <dbReference type="EMBL" id="PRP73254.1"/>
    </source>
</evidence>
<keyword evidence="7 9" id="KW-0663">Pyridoxal phosphate</keyword>
<dbReference type="PANTHER" id="PTHR11468:SF3">
    <property type="entry name" value="GLYCOGEN PHOSPHORYLASE, LIVER FORM"/>
    <property type="match status" value="1"/>
</dbReference>
<feature type="compositionally biased region" description="Polar residues" evidence="11">
    <location>
        <begin position="965"/>
        <end position="975"/>
    </location>
</feature>
<dbReference type="GO" id="GO:0030170">
    <property type="term" value="F:pyridoxal phosphate binding"/>
    <property type="evidence" value="ECO:0007669"/>
    <property type="project" value="InterPro"/>
</dbReference>
<feature type="region of interest" description="Disordered" evidence="11">
    <location>
        <begin position="952"/>
        <end position="975"/>
    </location>
</feature>
<evidence type="ECO:0000256" key="9">
    <source>
        <dbReference type="PIRSR" id="PIRSR000460-1"/>
    </source>
</evidence>
<dbReference type="FunFam" id="3.40.50.2000:FF:000003">
    <property type="entry name" value="Alpha-1,4 glucan phosphorylase"/>
    <property type="match status" value="1"/>
</dbReference>
<dbReference type="STRING" id="1890364.A0A2P6MNE5"/>
<dbReference type="OrthoDB" id="9215500at2759"/>
<dbReference type="GO" id="GO:0008184">
    <property type="term" value="F:glycogen phosphorylase activity"/>
    <property type="evidence" value="ECO:0007669"/>
    <property type="project" value="InterPro"/>
</dbReference>
<evidence type="ECO:0000256" key="2">
    <source>
        <dbReference type="ARBA" id="ARBA00001933"/>
    </source>
</evidence>
<dbReference type="InParanoid" id="A0A2P6MNE5"/>
<dbReference type="Proteomes" id="UP000241769">
    <property type="component" value="Unassembled WGS sequence"/>
</dbReference>
<comment type="similarity">
    <text evidence="3 10">Belongs to the glycogen phosphorylase family.</text>
</comment>
<dbReference type="InterPro" id="IPR000811">
    <property type="entry name" value="Glyco_trans_35"/>
</dbReference>